<dbReference type="Proteomes" id="UP000053989">
    <property type="component" value="Unassembled WGS sequence"/>
</dbReference>
<name>A0A0C2YK48_9AGAM</name>
<protein>
    <submittedName>
        <fullName evidence="1">Uncharacterized protein</fullName>
    </submittedName>
</protein>
<accession>A0A0C2YK48</accession>
<dbReference type="Pfam" id="PF18759">
    <property type="entry name" value="Plavaka"/>
    <property type="match status" value="1"/>
</dbReference>
<reference evidence="2" key="2">
    <citation type="submission" date="2015-01" db="EMBL/GenBank/DDBJ databases">
        <title>Evolutionary Origins and Diversification of the Mycorrhizal Mutualists.</title>
        <authorList>
            <consortium name="DOE Joint Genome Institute"/>
            <consortium name="Mycorrhizal Genomics Consortium"/>
            <person name="Kohler A."/>
            <person name="Kuo A."/>
            <person name="Nagy L.G."/>
            <person name="Floudas D."/>
            <person name="Copeland A."/>
            <person name="Barry K.W."/>
            <person name="Cichocki N."/>
            <person name="Veneault-Fourrey C."/>
            <person name="LaButti K."/>
            <person name="Lindquist E.A."/>
            <person name="Lipzen A."/>
            <person name="Lundell T."/>
            <person name="Morin E."/>
            <person name="Murat C."/>
            <person name="Riley R."/>
            <person name="Ohm R."/>
            <person name="Sun H."/>
            <person name="Tunlid A."/>
            <person name="Henrissat B."/>
            <person name="Grigoriev I.V."/>
            <person name="Hibbett D.S."/>
            <person name="Martin F."/>
        </authorList>
    </citation>
    <scope>NUCLEOTIDE SEQUENCE [LARGE SCALE GENOMIC DNA]</scope>
    <source>
        <strain evidence="2">Foug A</strain>
    </source>
</reference>
<evidence type="ECO:0000313" key="2">
    <source>
        <dbReference type="Proteomes" id="UP000053989"/>
    </source>
</evidence>
<proteinExistence type="predicted"/>
<keyword evidence="2" id="KW-1185">Reference proteome</keyword>
<dbReference type="EMBL" id="KN822688">
    <property type="protein sequence ID" value="KIM50123.1"/>
    <property type="molecule type" value="Genomic_DNA"/>
</dbReference>
<organism evidence="1 2">
    <name type="scientific">Scleroderma citrinum Foug A</name>
    <dbReference type="NCBI Taxonomy" id="1036808"/>
    <lineage>
        <taxon>Eukaryota</taxon>
        <taxon>Fungi</taxon>
        <taxon>Dikarya</taxon>
        <taxon>Basidiomycota</taxon>
        <taxon>Agaricomycotina</taxon>
        <taxon>Agaricomycetes</taxon>
        <taxon>Agaricomycetidae</taxon>
        <taxon>Boletales</taxon>
        <taxon>Sclerodermatineae</taxon>
        <taxon>Sclerodermataceae</taxon>
        <taxon>Scleroderma</taxon>
    </lineage>
</organism>
<dbReference type="InterPro" id="IPR041078">
    <property type="entry name" value="Plavaka"/>
</dbReference>
<evidence type="ECO:0000313" key="1">
    <source>
        <dbReference type="EMBL" id="KIM50123.1"/>
    </source>
</evidence>
<gene>
    <name evidence="1" type="ORF">SCLCIDRAFT_146270</name>
</gene>
<dbReference type="OrthoDB" id="3208495at2759"/>
<dbReference type="AlphaFoldDB" id="A0A0C2YK48"/>
<reference evidence="1 2" key="1">
    <citation type="submission" date="2014-04" db="EMBL/GenBank/DDBJ databases">
        <authorList>
            <consortium name="DOE Joint Genome Institute"/>
            <person name="Kuo A."/>
            <person name="Kohler A."/>
            <person name="Nagy L.G."/>
            <person name="Floudas D."/>
            <person name="Copeland A."/>
            <person name="Barry K.W."/>
            <person name="Cichocki N."/>
            <person name="Veneault-Fourrey C."/>
            <person name="LaButti K."/>
            <person name="Lindquist E.A."/>
            <person name="Lipzen A."/>
            <person name="Lundell T."/>
            <person name="Morin E."/>
            <person name="Murat C."/>
            <person name="Sun H."/>
            <person name="Tunlid A."/>
            <person name="Henrissat B."/>
            <person name="Grigoriev I.V."/>
            <person name="Hibbett D.S."/>
            <person name="Martin F."/>
            <person name="Nordberg H.P."/>
            <person name="Cantor M.N."/>
            <person name="Hua S.X."/>
        </authorList>
    </citation>
    <scope>NUCLEOTIDE SEQUENCE [LARGE SCALE GENOMIC DNA]</scope>
    <source>
        <strain evidence="1 2">Foug A</strain>
    </source>
</reference>
<feature type="non-terminal residue" evidence="1">
    <location>
        <position position="1"/>
    </location>
</feature>
<sequence length="140" mass="16223">FHYEPYELCWHPPHKTQDVSVYGKLYSSESFLAAHHQLQELLPESRCTLPQQITGLMLWSDATHLTTFGTAKLWPLYIYMGNESKYMCCWPSSNLCSHAAYFHTLPDAFKYFAAEIAGDNHLRDSFFTHCHSIREMGTAR</sequence>
<dbReference type="HOGENOM" id="CLU_002498_2_1_1"/>
<dbReference type="InParanoid" id="A0A0C2YK48"/>
<dbReference type="STRING" id="1036808.A0A0C2YK48"/>